<reference evidence="1" key="1">
    <citation type="submission" date="2020-08" db="EMBL/GenBank/DDBJ databases">
        <authorList>
            <person name="Cejkova D."/>
            <person name="Kubasova T."/>
            <person name="Jahodarova E."/>
            <person name="Rychlik I."/>
        </authorList>
    </citation>
    <scope>NUCLEOTIDE SEQUENCE</scope>
    <source>
        <strain evidence="1">An420c</strain>
    </source>
</reference>
<name>A0A938X221_9CLOT</name>
<comment type="caution">
    <text evidence="1">The sequence shown here is derived from an EMBL/GenBank/DDBJ whole genome shotgun (WGS) entry which is preliminary data.</text>
</comment>
<organism evidence="1 2">
    <name type="scientific">Mordavella massiliensis</name>
    <dbReference type="NCBI Taxonomy" id="1871024"/>
    <lineage>
        <taxon>Bacteria</taxon>
        <taxon>Bacillati</taxon>
        <taxon>Bacillota</taxon>
        <taxon>Clostridia</taxon>
        <taxon>Eubacteriales</taxon>
        <taxon>Clostridiaceae</taxon>
        <taxon>Mordavella</taxon>
    </lineage>
</organism>
<dbReference type="RefSeq" id="WP_204908968.1">
    <property type="nucleotide sequence ID" value="NZ_JACJLV010000020.1"/>
</dbReference>
<evidence type="ECO:0000313" key="1">
    <source>
        <dbReference type="EMBL" id="MBM6826922.1"/>
    </source>
</evidence>
<dbReference type="PIRSF" id="PIRSF015617">
    <property type="entry name" value="Adensltrnsf_CobA"/>
    <property type="match status" value="1"/>
</dbReference>
<dbReference type="Pfam" id="PF02572">
    <property type="entry name" value="CobA_CobO_BtuR"/>
    <property type="match status" value="1"/>
</dbReference>
<dbReference type="EMBL" id="JACJLV010000020">
    <property type="protein sequence ID" value="MBM6826922.1"/>
    <property type="molecule type" value="Genomic_DNA"/>
</dbReference>
<dbReference type="Gene3D" id="3.40.50.300">
    <property type="entry name" value="P-loop containing nucleotide triphosphate hydrolases"/>
    <property type="match status" value="1"/>
</dbReference>
<dbReference type="InterPro" id="IPR003724">
    <property type="entry name" value="CblAdoTrfase_CobA"/>
</dbReference>
<dbReference type="InterPro" id="IPR027417">
    <property type="entry name" value="P-loop_NTPase"/>
</dbReference>
<gene>
    <name evidence="1" type="ORF">H6A13_07375</name>
</gene>
<accession>A0A938X221</accession>
<dbReference type="GO" id="GO:0008817">
    <property type="term" value="F:corrinoid adenosyltransferase activity"/>
    <property type="evidence" value="ECO:0007669"/>
    <property type="project" value="InterPro"/>
</dbReference>
<dbReference type="AlphaFoldDB" id="A0A938X221"/>
<dbReference type="SUPFAM" id="SSF52540">
    <property type="entry name" value="P-loop containing nucleoside triphosphate hydrolases"/>
    <property type="match status" value="1"/>
</dbReference>
<keyword evidence="2" id="KW-1185">Reference proteome</keyword>
<reference evidence="1" key="2">
    <citation type="journal article" date="2021" name="Sci. Rep.">
        <title>The distribution of antibiotic resistance genes in chicken gut microbiota commensals.</title>
        <authorList>
            <person name="Juricova H."/>
            <person name="Matiasovicova J."/>
            <person name="Kubasova T."/>
            <person name="Cejkova D."/>
            <person name="Rychlik I."/>
        </authorList>
    </citation>
    <scope>NUCLEOTIDE SEQUENCE</scope>
    <source>
        <strain evidence="1">An420c</strain>
    </source>
</reference>
<dbReference type="PANTHER" id="PTHR46638">
    <property type="entry name" value="CORRINOID ADENOSYLTRANSFERASE"/>
    <property type="match status" value="1"/>
</dbReference>
<proteinExistence type="predicted"/>
<dbReference type="GO" id="GO:0009236">
    <property type="term" value="P:cobalamin biosynthetic process"/>
    <property type="evidence" value="ECO:0007669"/>
    <property type="project" value="InterPro"/>
</dbReference>
<evidence type="ECO:0000313" key="2">
    <source>
        <dbReference type="Proteomes" id="UP000713880"/>
    </source>
</evidence>
<dbReference type="PANTHER" id="PTHR46638:SF1">
    <property type="entry name" value="CORRINOID ADENOSYLTRANSFERASE"/>
    <property type="match status" value="1"/>
</dbReference>
<dbReference type="GO" id="GO:0005524">
    <property type="term" value="F:ATP binding"/>
    <property type="evidence" value="ECO:0007669"/>
    <property type="project" value="InterPro"/>
</dbReference>
<sequence>MLGTGKIHLYYGDGKGKTTAAVGQVVRAAGAGLRVLVFQFLKDNGSSERKILEELPGVTCLPGREPVKFVSRMNGPERAEMRHYNNKALDEIVKFCAPFDVLLLDEALCAVQLGVLSEEKLLSFLKHKPRGLEVLLTGHEASEAMLEAADYATMLTKIKHPYDKGVTAREGIEY</sequence>
<dbReference type="Proteomes" id="UP000713880">
    <property type="component" value="Unassembled WGS sequence"/>
</dbReference>
<protein>
    <submittedName>
        <fullName evidence="1">Cob(I)yrinic acid a,c-diamide adenosyltransferase</fullName>
    </submittedName>
</protein>